<evidence type="ECO:0000256" key="1">
    <source>
        <dbReference type="SAM" id="Phobius"/>
    </source>
</evidence>
<dbReference type="GeneID" id="10100737"/>
<dbReference type="KEGG" id="vg:10100737"/>
<organism evidence="2 3">
    <name type="scientific">Murine adenovirus 2</name>
    <dbReference type="NCBI Taxonomy" id="931972"/>
    <lineage>
        <taxon>Viruses</taxon>
        <taxon>Varidnaviria</taxon>
        <taxon>Bamfordvirae</taxon>
        <taxon>Preplasmiviricota</taxon>
        <taxon>Polisuviricotina</taxon>
        <taxon>Pharingeaviricetes</taxon>
        <taxon>Rowavirales</taxon>
        <taxon>Adenoviridae</taxon>
        <taxon>Mastadenovirus</taxon>
        <taxon>Mastadenovirus muris</taxon>
        <taxon>Murine mastadenovirus B</taxon>
    </lineage>
</organism>
<proteinExistence type="predicted"/>
<feature type="transmembrane region" description="Helical" evidence="1">
    <location>
        <begin position="243"/>
        <end position="261"/>
    </location>
</feature>
<keyword evidence="3" id="KW-1185">Reference proteome</keyword>
<feature type="transmembrane region" description="Helical" evidence="1">
    <location>
        <begin position="184"/>
        <end position="202"/>
    </location>
</feature>
<dbReference type="EMBL" id="HM049560">
    <property type="protein sequence ID" value="ADR77850.1"/>
    <property type="molecule type" value="Genomic_DNA"/>
</dbReference>
<keyword evidence="1" id="KW-1133">Transmembrane helix</keyword>
<accession>E7CH49</accession>
<keyword evidence="1" id="KW-0812">Transmembrane</keyword>
<protein>
    <submittedName>
        <fullName evidence="2">12.5K</fullName>
    </submittedName>
</protein>
<sequence length="303" mass="32676">MIDPEIDSGSDSEWEARYPGLPIPVSSLRRHILRCRQPTCFATQLGSGDRHSLRLLADSGRGTVAAAAEDGDGVRGPHWLQLSMPRTRSVVYHPEEEAHEGHLADRESVLVTHASLRLVCSCPRPACCLPSLLNRLCEIFNRCHFDHGVSYHRGHLSTERLTRYLDEPDMPSARARLVASGIKALGLVLAMLISGLVGYLAGSCPPSPPANISLIAGGGGPEGVHTLPLSFTLDTGSLSGLEVVLLCAVLALTVGALACLFRSPGRTLQLHPSQCLRPRRTLGIPHHLHHGSTPLPHQPHPRC</sequence>
<reference evidence="2 3" key="1">
    <citation type="journal article" date="2011" name="Virus Res.">
        <title>Genomic and phylogenetic analyses of murine adenovirus 2.</title>
        <authorList>
            <person name="Hemmi S."/>
            <person name="Vidovszky M.Z."/>
            <person name="Ruminska J."/>
            <person name="Ramelli S."/>
            <person name="Decurtins W."/>
            <person name="Greber U.F."/>
            <person name="Harrach B."/>
        </authorList>
    </citation>
    <scope>NUCLEOTIDE SEQUENCE [LARGE SCALE GENOMIC DNA]</scope>
    <source>
        <strain evidence="2">K87</strain>
    </source>
</reference>
<dbReference type="RefSeq" id="YP_004123754.1">
    <property type="nucleotide sequence ID" value="NC_014899.1"/>
</dbReference>
<dbReference type="Proteomes" id="UP000136399">
    <property type="component" value="Segment"/>
</dbReference>
<keyword evidence="1" id="KW-0472">Membrane</keyword>
<evidence type="ECO:0000313" key="2">
    <source>
        <dbReference type="EMBL" id="ADR77850.1"/>
    </source>
</evidence>
<evidence type="ECO:0000313" key="3">
    <source>
        <dbReference type="Proteomes" id="UP000136399"/>
    </source>
</evidence>
<name>E7CH49_9ADEN</name>